<dbReference type="InterPro" id="IPR036388">
    <property type="entry name" value="WH-like_DNA-bd_sf"/>
</dbReference>
<dbReference type="GO" id="GO:0003677">
    <property type="term" value="F:DNA binding"/>
    <property type="evidence" value="ECO:0007669"/>
    <property type="project" value="UniProtKB-KW"/>
</dbReference>
<dbReference type="RefSeq" id="WP_118943011.1">
    <property type="nucleotide sequence ID" value="NZ_CP032125.1"/>
</dbReference>
<dbReference type="SMART" id="SM00347">
    <property type="entry name" value="HTH_MARR"/>
    <property type="match status" value="1"/>
</dbReference>
<evidence type="ECO:0000256" key="1">
    <source>
        <dbReference type="ARBA" id="ARBA00023015"/>
    </source>
</evidence>
<evidence type="ECO:0000256" key="3">
    <source>
        <dbReference type="ARBA" id="ARBA00023163"/>
    </source>
</evidence>
<reference evidence="5 6" key="1">
    <citation type="submission" date="2018-09" db="EMBL/GenBank/DDBJ databases">
        <title>Profundibacter amoris BAR1 gen. nov., sp. nov., a new member of the Roseobacter clade isolated at Lokis Castle Vent Field on the Arctic Mid-Oceanic Ridge.</title>
        <authorList>
            <person name="Le Moine Bauer S."/>
            <person name="Sjoeberg A.G."/>
            <person name="L'Haridon S."/>
            <person name="Stokke R."/>
            <person name="Roalkvam I."/>
            <person name="Steen I.H."/>
            <person name="Dahle H."/>
        </authorList>
    </citation>
    <scope>NUCLEOTIDE SEQUENCE [LARGE SCALE GENOMIC DNA]</scope>
    <source>
        <strain evidence="5 6">BAR1</strain>
    </source>
</reference>
<dbReference type="PANTHER" id="PTHR42756">
    <property type="entry name" value="TRANSCRIPTIONAL REGULATOR, MARR"/>
    <property type="match status" value="1"/>
</dbReference>
<evidence type="ECO:0000259" key="4">
    <source>
        <dbReference type="PROSITE" id="PS50995"/>
    </source>
</evidence>
<dbReference type="InterPro" id="IPR000835">
    <property type="entry name" value="HTH_MarR-typ"/>
</dbReference>
<keyword evidence="2" id="KW-0238">DNA-binding</keyword>
<evidence type="ECO:0000256" key="2">
    <source>
        <dbReference type="ARBA" id="ARBA00023125"/>
    </source>
</evidence>
<name>A0A347UHM7_9RHOB</name>
<organism evidence="5 6">
    <name type="scientific">Profundibacter amoris</name>
    <dbReference type="NCBI Taxonomy" id="2171755"/>
    <lineage>
        <taxon>Bacteria</taxon>
        <taxon>Pseudomonadati</taxon>
        <taxon>Pseudomonadota</taxon>
        <taxon>Alphaproteobacteria</taxon>
        <taxon>Rhodobacterales</taxon>
        <taxon>Paracoccaceae</taxon>
        <taxon>Profundibacter</taxon>
    </lineage>
</organism>
<dbReference type="GO" id="GO:0003700">
    <property type="term" value="F:DNA-binding transcription factor activity"/>
    <property type="evidence" value="ECO:0007669"/>
    <property type="project" value="InterPro"/>
</dbReference>
<dbReference type="PANTHER" id="PTHR42756:SF1">
    <property type="entry name" value="TRANSCRIPTIONAL REPRESSOR OF EMRAB OPERON"/>
    <property type="match status" value="1"/>
</dbReference>
<accession>A0A347UHM7</accession>
<evidence type="ECO:0000313" key="5">
    <source>
        <dbReference type="EMBL" id="AXX98355.1"/>
    </source>
</evidence>
<proteinExistence type="predicted"/>
<keyword evidence="6" id="KW-1185">Reference proteome</keyword>
<dbReference type="Gene3D" id="1.10.10.10">
    <property type="entry name" value="Winged helix-like DNA-binding domain superfamily/Winged helix DNA-binding domain"/>
    <property type="match status" value="1"/>
</dbReference>
<dbReference type="KEGG" id="pamo:BAR1_10715"/>
<dbReference type="EMBL" id="CP032125">
    <property type="protein sequence ID" value="AXX98355.1"/>
    <property type="molecule type" value="Genomic_DNA"/>
</dbReference>
<dbReference type="InterPro" id="IPR036390">
    <property type="entry name" value="WH_DNA-bd_sf"/>
</dbReference>
<evidence type="ECO:0000313" key="6">
    <source>
        <dbReference type="Proteomes" id="UP000261704"/>
    </source>
</evidence>
<sequence>MDIDTSYRLHRSLGYQLTLTARMQERRLDEQLKTIGLTRITWCILLAVLNEGLPNPSDIARFVGIDRTATSRALRLMEADGMIRRTTGKGDGRTTLVVVTDKGYDLHRQATPMARDNAEHWQGKLTDAETQEFCRLMGKLREGEDAALKRL</sequence>
<dbReference type="AlphaFoldDB" id="A0A347UHM7"/>
<dbReference type="PROSITE" id="PS50995">
    <property type="entry name" value="HTH_MARR_2"/>
    <property type="match status" value="1"/>
</dbReference>
<keyword evidence="1" id="KW-0805">Transcription regulation</keyword>
<dbReference type="OrthoDB" id="7875399at2"/>
<feature type="domain" description="HTH marR-type" evidence="4">
    <location>
        <begin position="10"/>
        <end position="142"/>
    </location>
</feature>
<dbReference type="Proteomes" id="UP000261704">
    <property type="component" value="Chromosome"/>
</dbReference>
<dbReference type="SUPFAM" id="SSF46785">
    <property type="entry name" value="Winged helix' DNA-binding domain"/>
    <property type="match status" value="1"/>
</dbReference>
<keyword evidence="3" id="KW-0804">Transcription</keyword>
<dbReference type="PRINTS" id="PR00598">
    <property type="entry name" value="HTHMARR"/>
</dbReference>
<gene>
    <name evidence="5" type="ORF">BAR1_10715</name>
</gene>
<dbReference type="Pfam" id="PF12802">
    <property type="entry name" value="MarR_2"/>
    <property type="match status" value="1"/>
</dbReference>
<protein>
    <submittedName>
        <fullName evidence="5">MarR family transcriptional regulator</fullName>
    </submittedName>
</protein>